<keyword evidence="2" id="KW-1185">Reference proteome</keyword>
<dbReference type="Pfam" id="PF12234">
    <property type="entry name" value="Rav1p_C"/>
    <property type="match status" value="1"/>
</dbReference>
<dbReference type="AlphaFoldDB" id="A0A1I8AB21"/>
<dbReference type="GO" id="GO:0043291">
    <property type="term" value="C:RAVE complex"/>
    <property type="evidence" value="ECO:0007669"/>
    <property type="project" value="TreeGrafter"/>
</dbReference>
<name>A0A1I8AB21_9BILA</name>
<dbReference type="PANTHER" id="PTHR13950">
    <property type="entry name" value="RABCONNECTIN-RELATED"/>
    <property type="match status" value="1"/>
</dbReference>
<reference evidence="3" key="1">
    <citation type="submission" date="2016-11" db="UniProtKB">
        <authorList>
            <consortium name="WormBaseParasite"/>
        </authorList>
    </citation>
    <scope>IDENTIFICATION</scope>
</reference>
<feature type="domain" description="RAVE complex protein Rav1 C-terminal" evidence="1">
    <location>
        <begin position="2"/>
        <end position="106"/>
    </location>
</feature>
<protein>
    <submittedName>
        <fullName evidence="3">Rav1p_C domain-containing protein</fullName>
    </submittedName>
</protein>
<sequence>HIIWALHSDAENELFNAIPCIQKSQPTWAELRNLGVLWWLKNSQALKTCVEKLAKAGFQLDQNPMDASLYYLALKKKNVLTHLFKSVKDSKMSEFFSQDFTQEYWK</sequence>
<dbReference type="InterPro" id="IPR052208">
    <property type="entry name" value="DmX-like/RAVE_component"/>
</dbReference>
<dbReference type="GO" id="GO:0007035">
    <property type="term" value="P:vacuolar acidification"/>
    <property type="evidence" value="ECO:0007669"/>
    <property type="project" value="TreeGrafter"/>
</dbReference>
<dbReference type="WBParaSite" id="L893_g3627.t1">
    <property type="protein sequence ID" value="L893_g3627.t1"/>
    <property type="gene ID" value="L893_g3627"/>
</dbReference>
<accession>A0A1I8AB21</accession>
<evidence type="ECO:0000313" key="2">
    <source>
        <dbReference type="Proteomes" id="UP000095287"/>
    </source>
</evidence>
<organism evidence="2 3">
    <name type="scientific">Steinernema glaseri</name>
    <dbReference type="NCBI Taxonomy" id="37863"/>
    <lineage>
        <taxon>Eukaryota</taxon>
        <taxon>Metazoa</taxon>
        <taxon>Ecdysozoa</taxon>
        <taxon>Nematoda</taxon>
        <taxon>Chromadorea</taxon>
        <taxon>Rhabditida</taxon>
        <taxon>Tylenchina</taxon>
        <taxon>Panagrolaimomorpha</taxon>
        <taxon>Strongyloidoidea</taxon>
        <taxon>Steinernematidae</taxon>
        <taxon>Steinernema</taxon>
    </lineage>
</organism>
<dbReference type="InterPro" id="IPR022033">
    <property type="entry name" value="Rav1p_C"/>
</dbReference>
<evidence type="ECO:0000259" key="1">
    <source>
        <dbReference type="Pfam" id="PF12234"/>
    </source>
</evidence>
<evidence type="ECO:0000313" key="3">
    <source>
        <dbReference type="WBParaSite" id="L893_g3627.t1"/>
    </source>
</evidence>
<dbReference type="PANTHER" id="PTHR13950:SF9">
    <property type="entry name" value="RABCONNECTIN-3A"/>
    <property type="match status" value="1"/>
</dbReference>
<dbReference type="Proteomes" id="UP000095287">
    <property type="component" value="Unplaced"/>
</dbReference>
<proteinExistence type="predicted"/>